<accession>A0A9E7GIA7</accession>
<sequence>MRSRGVLRCANVVRIHLLPPSPLRKLQPHPSSVPSCIPQTIAKIYTALLVFFSLSFCLSCIYKRTPLRILRPGVSICLKKNSPLLAWSLHLGPDKV</sequence>
<protein>
    <submittedName>
        <fullName evidence="2">Uncharacterized protein</fullName>
    </submittedName>
</protein>
<name>A0A9E7GIA7_9LILI</name>
<dbReference type="AlphaFoldDB" id="A0A9E7GIA7"/>
<dbReference type="EMBL" id="CP097509">
    <property type="protein sequence ID" value="URE15991.1"/>
    <property type="molecule type" value="Genomic_DNA"/>
</dbReference>
<gene>
    <name evidence="2" type="ORF">MUK42_11249</name>
</gene>
<keyword evidence="1" id="KW-1133">Transmembrane helix</keyword>
<keyword evidence="1" id="KW-0812">Transmembrane</keyword>
<keyword evidence="3" id="KW-1185">Reference proteome</keyword>
<evidence type="ECO:0000313" key="3">
    <source>
        <dbReference type="Proteomes" id="UP001055439"/>
    </source>
</evidence>
<dbReference type="Proteomes" id="UP001055439">
    <property type="component" value="Chromosome 7"/>
</dbReference>
<evidence type="ECO:0000313" key="2">
    <source>
        <dbReference type="EMBL" id="URE15991.1"/>
    </source>
</evidence>
<feature type="transmembrane region" description="Helical" evidence="1">
    <location>
        <begin position="44"/>
        <end position="62"/>
    </location>
</feature>
<evidence type="ECO:0000256" key="1">
    <source>
        <dbReference type="SAM" id="Phobius"/>
    </source>
</evidence>
<proteinExistence type="predicted"/>
<reference evidence="2" key="1">
    <citation type="submission" date="2022-05" db="EMBL/GenBank/DDBJ databases">
        <title>The Musa troglodytarum L. genome provides insights into the mechanism of non-climacteric behaviour and enrichment of carotenoids.</title>
        <authorList>
            <person name="Wang J."/>
        </authorList>
    </citation>
    <scope>NUCLEOTIDE SEQUENCE</scope>
    <source>
        <tissue evidence="2">Leaf</tissue>
    </source>
</reference>
<organism evidence="2 3">
    <name type="scientific">Musa troglodytarum</name>
    <name type="common">fe'i banana</name>
    <dbReference type="NCBI Taxonomy" id="320322"/>
    <lineage>
        <taxon>Eukaryota</taxon>
        <taxon>Viridiplantae</taxon>
        <taxon>Streptophyta</taxon>
        <taxon>Embryophyta</taxon>
        <taxon>Tracheophyta</taxon>
        <taxon>Spermatophyta</taxon>
        <taxon>Magnoliopsida</taxon>
        <taxon>Liliopsida</taxon>
        <taxon>Zingiberales</taxon>
        <taxon>Musaceae</taxon>
        <taxon>Musa</taxon>
    </lineage>
</organism>
<keyword evidence="1" id="KW-0472">Membrane</keyword>